<dbReference type="Pfam" id="PF02954">
    <property type="entry name" value="HTH_8"/>
    <property type="match status" value="1"/>
</dbReference>
<name>A0AAU9QIE6_9VIBR</name>
<dbReference type="RefSeq" id="WP_409929468.1">
    <property type="nucleotide sequence ID" value="NZ_CAKMUD010000067.1"/>
</dbReference>
<reference evidence="2" key="1">
    <citation type="submission" date="2022-01" db="EMBL/GenBank/DDBJ databases">
        <authorList>
            <person name="Lagorce A."/>
        </authorList>
    </citation>
    <scope>NUCLEOTIDE SEQUENCE</scope>
    <source>
        <strain evidence="2">Th15_F1_A12</strain>
    </source>
</reference>
<evidence type="ECO:0000313" key="2">
    <source>
        <dbReference type="EMBL" id="CAH1579511.1"/>
    </source>
</evidence>
<dbReference type="AlphaFoldDB" id="A0AAU9QIE6"/>
<proteinExistence type="predicted"/>
<dbReference type="InterPro" id="IPR009057">
    <property type="entry name" value="Homeodomain-like_sf"/>
</dbReference>
<sequence>MQDTDIKRLTPPPLIDRSAIIELIQKEFVNSPEDPKFDWILPLIQSTLTESVLIHTYGNQTQAAAILGIHKDTLRRYYRAHAHWKNKKANQSQN</sequence>
<dbReference type="SUPFAM" id="SSF46689">
    <property type="entry name" value="Homeodomain-like"/>
    <property type="match status" value="1"/>
</dbReference>
<dbReference type="Gene3D" id="1.10.10.60">
    <property type="entry name" value="Homeodomain-like"/>
    <property type="match status" value="1"/>
</dbReference>
<organism evidence="2 3">
    <name type="scientific">Vibrio jasicida</name>
    <dbReference type="NCBI Taxonomy" id="766224"/>
    <lineage>
        <taxon>Bacteria</taxon>
        <taxon>Pseudomonadati</taxon>
        <taxon>Pseudomonadota</taxon>
        <taxon>Gammaproteobacteria</taxon>
        <taxon>Vibrionales</taxon>
        <taxon>Vibrionaceae</taxon>
        <taxon>Vibrio</taxon>
    </lineage>
</organism>
<gene>
    <name evidence="2" type="ORF">THF1A12_1590002</name>
</gene>
<dbReference type="EMBL" id="CAKMUD010000067">
    <property type="protein sequence ID" value="CAH1579511.1"/>
    <property type="molecule type" value="Genomic_DNA"/>
</dbReference>
<dbReference type="InterPro" id="IPR002197">
    <property type="entry name" value="HTH_Fis"/>
</dbReference>
<evidence type="ECO:0000313" key="3">
    <source>
        <dbReference type="Proteomes" id="UP001295462"/>
    </source>
</evidence>
<accession>A0AAU9QIE6</accession>
<protein>
    <submittedName>
        <fullName evidence="2">HTH_8 domain-containing protein</fullName>
    </submittedName>
</protein>
<evidence type="ECO:0000259" key="1">
    <source>
        <dbReference type="Pfam" id="PF02954"/>
    </source>
</evidence>
<dbReference type="Proteomes" id="UP001295462">
    <property type="component" value="Unassembled WGS sequence"/>
</dbReference>
<feature type="domain" description="DNA binding HTH" evidence="1">
    <location>
        <begin position="52"/>
        <end position="76"/>
    </location>
</feature>
<comment type="caution">
    <text evidence="2">The sequence shown here is derived from an EMBL/GenBank/DDBJ whole genome shotgun (WGS) entry which is preliminary data.</text>
</comment>